<evidence type="ECO:0008006" key="2">
    <source>
        <dbReference type="Google" id="ProtNLM"/>
    </source>
</evidence>
<dbReference type="EMBL" id="DSKI01000917">
    <property type="protein sequence ID" value="HEB45512.1"/>
    <property type="molecule type" value="Genomic_DNA"/>
</dbReference>
<name>A0A7C1PAS7_9HYPH</name>
<sequence>MPIRIDALAAGIANRAHVLPAMKDGATVKLAISALLGLIERGDLPPDVESALVLAESALQSIPNLGVTTAKIADSNVTTAKLADDGVTNPKLANMAQATVKGRASGAGTGDPADLAAADLFTILNGVFPARPQAAAGAGQVVTWATSAGNGYSAPSSGTWVVIWAGYLQSTAAWAAGISIAVVAGGSLVQPGSSGIIFTGVAWRIA</sequence>
<protein>
    <recommendedName>
        <fullName evidence="2">Tail fiber protein</fullName>
    </recommendedName>
</protein>
<evidence type="ECO:0000313" key="1">
    <source>
        <dbReference type="EMBL" id="HEB45512.1"/>
    </source>
</evidence>
<accession>A0A7C1PAS7</accession>
<reference evidence="1" key="1">
    <citation type="journal article" date="2020" name="mSystems">
        <title>Genome- and Community-Level Interaction Insights into Carbon Utilization and Element Cycling Functions of Hydrothermarchaeota in Hydrothermal Sediment.</title>
        <authorList>
            <person name="Zhou Z."/>
            <person name="Liu Y."/>
            <person name="Xu W."/>
            <person name="Pan J."/>
            <person name="Luo Z.H."/>
            <person name="Li M."/>
        </authorList>
    </citation>
    <scope>NUCLEOTIDE SEQUENCE [LARGE SCALE GENOMIC DNA]</scope>
    <source>
        <strain evidence="1">SpSt-243</strain>
    </source>
</reference>
<comment type="caution">
    <text evidence="1">The sequence shown here is derived from an EMBL/GenBank/DDBJ whole genome shotgun (WGS) entry which is preliminary data.</text>
</comment>
<proteinExistence type="predicted"/>
<organism evidence="1">
    <name type="scientific">Agrobacterium albertimagni</name>
    <dbReference type="NCBI Taxonomy" id="147266"/>
    <lineage>
        <taxon>Bacteria</taxon>
        <taxon>Pseudomonadati</taxon>
        <taxon>Pseudomonadota</taxon>
        <taxon>Alphaproteobacteria</taxon>
        <taxon>Hyphomicrobiales</taxon>
        <taxon>Rhizobiaceae</taxon>
        <taxon>Rhizobium/Agrobacterium group</taxon>
        <taxon>Agrobacterium</taxon>
    </lineage>
</organism>
<dbReference type="AlphaFoldDB" id="A0A7C1PAS7"/>
<gene>
    <name evidence="1" type="ORF">ENP70_17885</name>
</gene>